<dbReference type="Proteomes" id="UP001595828">
    <property type="component" value="Unassembled WGS sequence"/>
</dbReference>
<dbReference type="InterPro" id="IPR050347">
    <property type="entry name" value="Bact_Beta-galactosidase"/>
</dbReference>
<dbReference type="RefSeq" id="WP_379539903.1">
    <property type="nucleotide sequence ID" value="NZ_JBHSDR010000008.1"/>
</dbReference>
<dbReference type="SUPFAM" id="SSF51445">
    <property type="entry name" value="(Trans)glycosidases"/>
    <property type="match status" value="1"/>
</dbReference>
<evidence type="ECO:0000256" key="3">
    <source>
        <dbReference type="ARBA" id="ARBA00012756"/>
    </source>
</evidence>
<dbReference type="SUPFAM" id="SSF49303">
    <property type="entry name" value="beta-Galactosidase/glucuronidase domain"/>
    <property type="match status" value="2"/>
</dbReference>
<keyword evidence="4 9" id="KW-0378">Hydrolase</keyword>
<dbReference type="Gene3D" id="2.70.98.10">
    <property type="match status" value="1"/>
</dbReference>
<dbReference type="SUPFAM" id="SSF74650">
    <property type="entry name" value="Galactose mutarotase-like"/>
    <property type="match status" value="1"/>
</dbReference>
<reference evidence="10" key="1">
    <citation type="journal article" date="2019" name="Int. J. Syst. Evol. Microbiol.">
        <title>The Global Catalogue of Microorganisms (GCM) 10K type strain sequencing project: providing services to taxonomists for standard genome sequencing and annotation.</title>
        <authorList>
            <consortium name="The Broad Institute Genomics Platform"/>
            <consortium name="The Broad Institute Genome Sequencing Center for Infectious Disease"/>
            <person name="Wu L."/>
            <person name="Ma J."/>
        </authorList>
    </citation>
    <scope>NUCLEOTIDE SEQUENCE [LARGE SCALE GENOMIC DNA]</scope>
    <source>
        <strain evidence="10">CGMCC 1.12989</strain>
    </source>
</reference>
<comment type="similarity">
    <text evidence="2">Belongs to the glycosyl hydrolase 2 family.</text>
</comment>
<dbReference type="InterPro" id="IPR013783">
    <property type="entry name" value="Ig-like_fold"/>
</dbReference>
<feature type="domain" description="Beta galactosidase small chain/" evidence="8">
    <location>
        <begin position="780"/>
        <end position="1057"/>
    </location>
</feature>
<dbReference type="PRINTS" id="PR00132">
    <property type="entry name" value="GLHYDRLASE2"/>
</dbReference>
<evidence type="ECO:0000256" key="1">
    <source>
        <dbReference type="ARBA" id="ARBA00001412"/>
    </source>
</evidence>
<comment type="catalytic activity">
    <reaction evidence="1">
        <text>Hydrolysis of terminal non-reducing beta-D-galactose residues in beta-D-galactosides.</text>
        <dbReference type="EC" id="3.2.1.23"/>
    </reaction>
</comment>
<evidence type="ECO:0000256" key="6">
    <source>
        <dbReference type="ARBA" id="ARBA00032230"/>
    </source>
</evidence>
<dbReference type="Pfam" id="PF00703">
    <property type="entry name" value="Glyco_hydro_2"/>
    <property type="match status" value="1"/>
</dbReference>
<gene>
    <name evidence="9" type="ORF">ACFO0A_14850</name>
</gene>
<dbReference type="InterPro" id="IPR006102">
    <property type="entry name" value="Ig-like_GH2"/>
</dbReference>
<dbReference type="Pfam" id="PF02929">
    <property type="entry name" value="Bgal_small_N"/>
    <property type="match status" value="1"/>
</dbReference>
<comment type="caution">
    <text evidence="9">The sequence shown here is derived from an EMBL/GenBank/DDBJ whole genome shotgun (WGS) entry which is preliminary data.</text>
</comment>
<keyword evidence="10" id="KW-1185">Reference proteome</keyword>
<dbReference type="SMART" id="SM01038">
    <property type="entry name" value="Bgal_small_N"/>
    <property type="match status" value="1"/>
</dbReference>
<dbReference type="Pfam" id="PF02836">
    <property type="entry name" value="Glyco_hydro_2_C"/>
    <property type="match status" value="1"/>
</dbReference>
<dbReference type="InterPro" id="IPR036156">
    <property type="entry name" value="Beta-gal/glucu_dom_sf"/>
</dbReference>
<dbReference type="InterPro" id="IPR014718">
    <property type="entry name" value="GH-type_carb-bd"/>
</dbReference>
<feature type="signal peptide" evidence="7">
    <location>
        <begin position="1"/>
        <end position="26"/>
    </location>
</feature>
<dbReference type="PANTHER" id="PTHR46323">
    <property type="entry name" value="BETA-GALACTOSIDASE"/>
    <property type="match status" value="1"/>
</dbReference>
<dbReference type="InterPro" id="IPR008979">
    <property type="entry name" value="Galactose-bd-like_sf"/>
</dbReference>
<dbReference type="Gene3D" id="2.60.120.260">
    <property type="entry name" value="Galactose-binding domain-like"/>
    <property type="match status" value="1"/>
</dbReference>
<keyword evidence="5" id="KW-0326">Glycosidase</keyword>
<name>A0ABV8RSP8_9SPHN</name>
<dbReference type="InterPro" id="IPR006103">
    <property type="entry name" value="Glyco_hydro_2_cat"/>
</dbReference>
<evidence type="ECO:0000313" key="10">
    <source>
        <dbReference type="Proteomes" id="UP001595828"/>
    </source>
</evidence>
<dbReference type="InterPro" id="IPR006104">
    <property type="entry name" value="Glyco_hydro_2_N"/>
</dbReference>
<dbReference type="InterPro" id="IPR004199">
    <property type="entry name" value="B-gal_small/dom_5"/>
</dbReference>
<dbReference type="PANTHER" id="PTHR46323:SF2">
    <property type="entry name" value="BETA-GALACTOSIDASE"/>
    <property type="match status" value="1"/>
</dbReference>
<accession>A0ABV8RSP8</accession>
<dbReference type="PROSITE" id="PS00608">
    <property type="entry name" value="GLYCOSYL_HYDROL_F2_2"/>
    <property type="match status" value="1"/>
</dbReference>
<evidence type="ECO:0000256" key="5">
    <source>
        <dbReference type="ARBA" id="ARBA00023295"/>
    </source>
</evidence>
<dbReference type="InterPro" id="IPR023232">
    <property type="entry name" value="Glyco_hydro_2_AS"/>
</dbReference>
<organism evidence="9 10">
    <name type="scientific">Novosphingobium tardum</name>
    <dbReference type="NCBI Taxonomy" id="1538021"/>
    <lineage>
        <taxon>Bacteria</taxon>
        <taxon>Pseudomonadati</taxon>
        <taxon>Pseudomonadota</taxon>
        <taxon>Alphaproteobacteria</taxon>
        <taxon>Sphingomonadales</taxon>
        <taxon>Sphingomonadaceae</taxon>
        <taxon>Novosphingobium</taxon>
    </lineage>
</organism>
<dbReference type="EC" id="3.2.1.23" evidence="3"/>
<dbReference type="InterPro" id="IPR032312">
    <property type="entry name" value="LacZ_4"/>
</dbReference>
<evidence type="ECO:0000256" key="2">
    <source>
        <dbReference type="ARBA" id="ARBA00007401"/>
    </source>
</evidence>
<evidence type="ECO:0000256" key="7">
    <source>
        <dbReference type="SAM" id="SignalP"/>
    </source>
</evidence>
<dbReference type="Pfam" id="PF16353">
    <property type="entry name" value="LacZ_4"/>
    <property type="match status" value="1"/>
</dbReference>
<dbReference type="SUPFAM" id="SSF49785">
    <property type="entry name" value="Galactose-binding domain-like"/>
    <property type="match status" value="1"/>
</dbReference>
<evidence type="ECO:0000259" key="8">
    <source>
        <dbReference type="SMART" id="SM01038"/>
    </source>
</evidence>
<evidence type="ECO:0000256" key="4">
    <source>
        <dbReference type="ARBA" id="ARBA00022801"/>
    </source>
</evidence>
<dbReference type="InterPro" id="IPR006101">
    <property type="entry name" value="Glyco_hydro_2"/>
</dbReference>
<keyword evidence="7" id="KW-0732">Signal</keyword>
<dbReference type="Pfam" id="PF02837">
    <property type="entry name" value="Glyco_hydro_2_N"/>
    <property type="match status" value="1"/>
</dbReference>
<proteinExistence type="inferred from homology"/>
<dbReference type="InterPro" id="IPR011013">
    <property type="entry name" value="Gal_mutarotase_sf_dom"/>
</dbReference>
<dbReference type="GO" id="GO:0016787">
    <property type="term" value="F:hydrolase activity"/>
    <property type="evidence" value="ECO:0007669"/>
    <property type="project" value="UniProtKB-KW"/>
</dbReference>
<dbReference type="EMBL" id="JBHSDR010000008">
    <property type="protein sequence ID" value="MFC4296334.1"/>
    <property type="molecule type" value="Genomic_DNA"/>
</dbReference>
<dbReference type="Gene3D" id="2.60.40.10">
    <property type="entry name" value="Immunoglobulins"/>
    <property type="match status" value="2"/>
</dbReference>
<sequence>MNLPYKASLRIVMALLSTSLSSAAWAQAQSAPKPHAELPEWENPEVNAINRLPMHTSFFAFESEELARQDDPAKSTRFLSLDGEWSFLWAKNPSERARGFEKPKFDVSSWPKIAVPGNWELQGFDIPHYINQEYIFPANQPYLPDDYNPVGSYRRDIEIPSDWDGKTLTLQFGAVQSAFYVWVNGKLAGYSEDSRLPAEFDVTRLARPGHNTVAVEVYRFADGSYLEKQDMWNMSGMFGDVFLAARPPAHIADIVVGQGLGEDLTTGQLRVTTALSPAAERSHAAVELTLSDGDTVLYRETRPATRRAATFARDLPSITPWSAESPKLYALEVRLADRKGETIEAVRRRVGFRNVALRNGLVTVNGKPITIRGVNRHEHDPVTGHVISRALMEQDVRIMKQLNINALRMSHYPNDPYMYELADRYGLYVMDEANIESHEYMRMGDEAKPPKARADYQLGFKPEWEKSHLERVQRMIERDRNHPSVIFWSLGNEAGIGPSFEKAAALSRQLDPQRLVSYGGYGTVDGPAVLPYVDFYSPMYDPPAELLEYAASNNSQPEIMAEYEHAMGNSLGGFREYWDTIYAHPDRLQGGFVWDFVDQTLYKKLPDGRTILAYGGDFGPSPRPDSDNFLANGLLQPDRTFNPHAWELKKVYQPVDFRLDRQRGLEIINRLDFLDLSGFTFRWRREQDGNAVASGPLPTPAAPPHGSATLALPPEATHRDGNGEAMLTVEAIARPGSIPLVDAGAVVAWEQFALGSAPPSIAPASKGRPQLTDAATKVVVATSSGAQFTFDRTTGELASWRNKGREMLTAGLVPNLWRAPTDNDSGASWMLKTSGIWKSAVAGRKLSVFTAARKGADIQIRTVYRLEGDVADFSLDYTIANDGSVQVSARFDPLKPKLPIIPRVGTNIQFEGAFSNLEWFGRGPHENYWDRKSGAAIGRYSAPVASQYHDYSRPQETGNKSDVRWFALRDAQGNGVLVTGDALLNFSALPVLQSDLDHDRRRGAPHRHGGDVTFRNLVSVNIDHLQMGVGGINSWGALPLPQYRIPAANYAWSFRLAPLAPGQDAQAIARHNASSSPAAGIHE</sequence>
<protein>
    <recommendedName>
        <fullName evidence="3">beta-galactosidase</fullName>
        <ecNumber evidence="3">3.2.1.23</ecNumber>
    </recommendedName>
    <alternativeName>
        <fullName evidence="6">Lactase</fullName>
    </alternativeName>
</protein>
<dbReference type="InterPro" id="IPR017853">
    <property type="entry name" value="GH"/>
</dbReference>
<evidence type="ECO:0000313" key="9">
    <source>
        <dbReference type="EMBL" id="MFC4296334.1"/>
    </source>
</evidence>
<feature type="chain" id="PRO_5047067478" description="beta-galactosidase" evidence="7">
    <location>
        <begin position="27"/>
        <end position="1083"/>
    </location>
</feature>
<dbReference type="Gene3D" id="3.20.20.80">
    <property type="entry name" value="Glycosidases"/>
    <property type="match status" value="1"/>
</dbReference>